<comment type="subunit">
    <text evidence="3 11">Homodimer.</text>
</comment>
<comment type="similarity">
    <text evidence="2 11">Belongs to the transketolase family. DXPS subfamily.</text>
</comment>
<name>A0A1G7AVJ9_9BACT</name>
<dbReference type="AlphaFoldDB" id="A0A1G7AVJ9"/>
<dbReference type="RefSeq" id="WP_092077415.1">
    <property type="nucleotide sequence ID" value="NZ_FNAQ01000004.1"/>
</dbReference>
<dbReference type="NCBIfam" id="TIGR00204">
    <property type="entry name" value="dxs"/>
    <property type="match status" value="1"/>
</dbReference>
<evidence type="ECO:0000313" key="13">
    <source>
        <dbReference type="EMBL" id="SDE18720.1"/>
    </source>
</evidence>
<dbReference type="PANTHER" id="PTHR43322:SF5">
    <property type="entry name" value="1-DEOXY-D-XYLULOSE-5-PHOSPHATE SYNTHASE, CHLOROPLASTIC"/>
    <property type="match status" value="1"/>
</dbReference>
<dbReference type="InterPro" id="IPR020826">
    <property type="entry name" value="Transketolase_BS"/>
</dbReference>
<dbReference type="UniPathway" id="UPA00064">
    <property type="reaction ID" value="UER00091"/>
</dbReference>
<dbReference type="InterPro" id="IPR005477">
    <property type="entry name" value="Dxylulose-5-P_synthase"/>
</dbReference>
<feature type="binding site" evidence="11">
    <location>
        <begin position="115"/>
        <end position="117"/>
    </location>
    <ligand>
        <name>thiamine diphosphate</name>
        <dbReference type="ChEBI" id="CHEBI:58937"/>
    </ligand>
</feature>
<keyword evidence="9 11" id="KW-0414">Isoprene biosynthesis</keyword>
<evidence type="ECO:0000256" key="5">
    <source>
        <dbReference type="ARBA" id="ARBA00022723"/>
    </source>
</evidence>
<dbReference type="Gene3D" id="3.40.50.920">
    <property type="match status" value="1"/>
</dbReference>
<dbReference type="Pfam" id="PF02780">
    <property type="entry name" value="Transketolase_C"/>
    <property type="match status" value="1"/>
</dbReference>
<dbReference type="InterPro" id="IPR009014">
    <property type="entry name" value="Transketo_C/PFOR_II"/>
</dbReference>
<evidence type="ECO:0000256" key="11">
    <source>
        <dbReference type="HAMAP-Rule" id="MF_00315"/>
    </source>
</evidence>
<dbReference type="STRING" id="57664.SAMN05661003_104214"/>
<keyword evidence="6 11" id="KW-0460">Magnesium</keyword>
<dbReference type="Pfam" id="PF13292">
    <property type="entry name" value="DXP_synthase_N"/>
    <property type="match status" value="1"/>
</dbReference>
<dbReference type="FunFam" id="3.40.50.920:FF:000002">
    <property type="entry name" value="1-deoxy-D-xylulose-5-phosphate synthase"/>
    <property type="match status" value="1"/>
</dbReference>
<dbReference type="GO" id="GO:0008661">
    <property type="term" value="F:1-deoxy-D-xylulose-5-phosphate synthase activity"/>
    <property type="evidence" value="ECO:0007669"/>
    <property type="project" value="UniProtKB-UniRule"/>
</dbReference>
<dbReference type="SUPFAM" id="SSF52922">
    <property type="entry name" value="TK C-terminal domain-like"/>
    <property type="match status" value="1"/>
</dbReference>
<dbReference type="EMBL" id="FNAQ01000004">
    <property type="protein sequence ID" value="SDE18720.1"/>
    <property type="molecule type" value="Genomic_DNA"/>
</dbReference>
<dbReference type="CDD" id="cd07033">
    <property type="entry name" value="TPP_PYR_DXS_TK_like"/>
    <property type="match status" value="1"/>
</dbReference>
<feature type="binding site" evidence="11">
    <location>
        <position position="175"/>
    </location>
    <ligand>
        <name>Mg(2+)</name>
        <dbReference type="ChEBI" id="CHEBI:18420"/>
    </ligand>
</feature>
<comment type="cofactor">
    <cofactor evidence="11">
        <name>thiamine diphosphate</name>
        <dbReference type="ChEBI" id="CHEBI:58937"/>
    </cofactor>
    <text evidence="11">Binds 1 thiamine pyrophosphate per subunit.</text>
</comment>
<dbReference type="FunFam" id="3.40.50.970:FF:000005">
    <property type="entry name" value="1-deoxy-D-xylulose-5-phosphate synthase"/>
    <property type="match status" value="1"/>
</dbReference>
<dbReference type="Pfam" id="PF02779">
    <property type="entry name" value="Transket_pyr"/>
    <property type="match status" value="1"/>
</dbReference>
<proteinExistence type="inferred from homology"/>
<dbReference type="InterPro" id="IPR005475">
    <property type="entry name" value="Transketolase-like_Pyr-bd"/>
</dbReference>
<feature type="binding site" evidence="11">
    <location>
        <position position="146"/>
    </location>
    <ligand>
        <name>Mg(2+)</name>
        <dbReference type="ChEBI" id="CHEBI:18420"/>
    </ligand>
</feature>
<feature type="domain" description="Transketolase-like pyrimidine-binding" evidence="12">
    <location>
        <begin position="317"/>
        <end position="480"/>
    </location>
</feature>
<dbReference type="InterPro" id="IPR049557">
    <property type="entry name" value="Transketolase_CS"/>
</dbReference>
<comment type="cofactor">
    <cofactor evidence="11">
        <name>Mg(2+)</name>
        <dbReference type="ChEBI" id="CHEBI:18420"/>
    </cofactor>
    <text evidence="11">Binds 1 Mg(2+) ion per subunit.</text>
</comment>
<keyword evidence="14" id="KW-1185">Reference proteome</keyword>
<keyword evidence="5 11" id="KW-0479">Metal-binding</keyword>
<dbReference type="PROSITE" id="PS00801">
    <property type="entry name" value="TRANSKETOLASE_1"/>
    <property type="match status" value="1"/>
</dbReference>
<dbReference type="PANTHER" id="PTHR43322">
    <property type="entry name" value="1-D-DEOXYXYLULOSE 5-PHOSPHATE SYNTHASE-RELATED"/>
    <property type="match status" value="1"/>
</dbReference>
<gene>
    <name evidence="11" type="primary">dxs</name>
    <name evidence="13" type="ORF">SAMN05661003_104214</name>
</gene>
<sequence>MSTLLRQLKGPQDLKQMTLVELHQLADELRGQIIDTVSRTGGHLASSLGIVELTLALHYVFNSPDDHLVWDVGHQAYAHKLLTGRLERFDSLRQLDGISGFPKRAESPHDCFDVGHSSTSISAALGMAVGRDSKRKHNKVVAVIGDGSLTAGLAFEALNHAGHLDRDLIIILNDNEMSISANVGALSSFLSRKMTSRFFVRFKRETENFLNSVPRFGKDLVQLAKRTEDSFKAFVTPGMLFEAFGIEYVGPIDGHQLDEVIETLQNVSALKGPTLVHVLTRKGKGYLPAEQNPSLFHGVGPFDKLSGQVVEASDKKPSYTDVFGDYLCQLASEQPRLVALTAAMCTGTGLVPFAKRFPERFFDVGIAEQHAVTCAAGMACEGLKPVVAIYSTFLQRAYDNVLHDVCLQNLPVIFALDRGGLVGADGPTHHGVFDFSFLRHIPNLTLVAPRDEIELKRAMLSALASPGPYAYRYPRGEVRGLAEPEAISPLPNGKGELLRPGTCACLVSLGTCAEEALAAAELLATEGLELAVVDARFLKPLDEELILAQLDTCGALITLEENVLAGGFGSAVLELLEQHGRYEPLLRLGLPDQFVEQGSQSQLRARYGLDATGIARQIKDFLARLNRPAKGGRP</sequence>
<dbReference type="OrthoDB" id="9803371at2"/>
<keyword evidence="8 11" id="KW-0786">Thiamine pyrophosphate</keyword>
<dbReference type="PROSITE" id="PS00802">
    <property type="entry name" value="TRANSKETOLASE_2"/>
    <property type="match status" value="1"/>
</dbReference>
<dbReference type="HAMAP" id="MF_00315">
    <property type="entry name" value="DXP_synth"/>
    <property type="match status" value="1"/>
</dbReference>
<dbReference type="InterPro" id="IPR033248">
    <property type="entry name" value="Transketolase_C"/>
</dbReference>
<feature type="binding site" evidence="11">
    <location>
        <position position="74"/>
    </location>
    <ligand>
        <name>thiamine diphosphate</name>
        <dbReference type="ChEBI" id="CHEBI:58937"/>
    </ligand>
</feature>
<feature type="binding site" evidence="11">
    <location>
        <position position="175"/>
    </location>
    <ligand>
        <name>thiamine diphosphate</name>
        <dbReference type="ChEBI" id="CHEBI:58937"/>
    </ligand>
</feature>
<dbReference type="NCBIfam" id="NF003933">
    <property type="entry name" value="PRK05444.2-2"/>
    <property type="match status" value="1"/>
</dbReference>
<organism evidence="13 14">
    <name type="scientific">Desulfuromonas thiophila</name>
    <dbReference type="NCBI Taxonomy" id="57664"/>
    <lineage>
        <taxon>Bacteria</taxon>
        <taxon>Pseudomonadati</taxon>
        <taxon>Thermodesulfobacteriota</taxon>
        <taxon>Desulfuromonadia</taxon>
        <taxon>Desulfuromonadales</taxon>
        <taxon>Desulfuromonadaceae</taxon>
        <taxon>Desulfuromonas</taxon>
    </lineage>
</organism>
<evidence type="ECO:0000313" key="14">
    <source>
        <dbReference type="Proteomes" id="UP000243205"/>
    </source>
</evidence>
<dbReference type="SMART" id="SM00861">
    <property type="entry name" value="Transket_pyr"/>
    <property type="match status" value="1"/>
</dbReference>
<dbReference type="Proteomes" id="UP000243205">
    <property type="component" value="Unassembled WGS sequence"/>
</dbReference>
<dbReference type="GO" id="GO:0009228">
    <property type="term" value="P:thiamine biosynthetic process"/>
    <property type="evidence" value="ECO:0007669"/>
    <property type="project" value="UniProtKB-UniRule"/>
</dbReference>
<feature type="binding site" evidence="11">
    <location>
        <position position="368"/>
    </location>
    <ligand>
        <name>thiamine diphosphate</name>
        <dbReference type="ChEBI" id="CHEBI:58937"/>
    </ligand>
</feature>
<reference evidence="14" key="1">
    <citation type="submission" date="2016-10" db="EMBL/GenBank/DDBJ databases">
        <authorList>
            <person name="Varghese N."/>
            <person name="Submissions S."/>
        </authorList>
    </citation>
    <scope>NUCLEOTIDE SEQUENCE [LARGE SCALE GENOMIC DNA]</scope>
    <source>
        <strain evidence="14">DSM 8987</strain>
    </source>
</reference>
<evidence type="ECO:0000256" key="8">
    <source>
        <dbReference type="ARBA" id="ARBA00023052"/>
    </source>
</evidence>
<keyword evidence="7 11" id="KW-0784">Thiamine biosynthesis</keyword>
<comment type="catalytic activity">
    <reaction evidence="11">
        <text>D-glyceraldehyde 3-phosphate + pyruvate + H(+) = 1-deoxy-D-xylulose 5-phosphate + CO2</text>
        <dbReference type="Rhea" id="RHEA:12605"/>
        <dbReference type="ChEBI" id="CHEBI:15361"/>
        <dbReference type="ChEBI" id="CHEBI:15378"/>
        <dbReference type="ChEBI" id="CHEBI:16526"/>
        <dbReference type="ChEBI" id="CHEBI:57792"/>
        <dbReference type="ChEBI" id="CHEBI:59776"/>
        <dbReference type="EC" id="2.2.1.7"/>
    </reaction>
</comment>
<dbReference type="GO" id="GO:0000287">
    <property type="term" value="F:magnesium ion binding"/>
    <property type="evidence" value="ECO:0007669"/>
    <property type="project" value="UniProtKB-UniRule"/>
</dbReference>
<evidence type="ECO:0000256" key="10">
    <source>
        <dbReference type="ARBA" id="ARBA00055605"/>
    </source>
</evidence>
<dbReference type="GO" id="GO:0016114">
    <property type="term" value="P:terpenoid biosynthetic process"/>
    <property type="evidence" value="ECO:0007669"/>
    <property type="project" value="UniProtKB-UniRule"/>
</dbReference>
<keyword evidence="4 11" id="KW-0808">Transferase</keyword>
<evidence type="ECO:0000256" key="3">
    <source>
        <dbReference type="ARBA" id="ARBA00011738"/>
    </source>
</evidence>
<evidence type="ECO:0000256" key="7">
    <source>
        <dbReference type="ARBA" id="ARBA00022977"/>
    </source>
</evidence>
<dbReference type="CDD" id="cd02007">
    <property type="entry name" value="TPP_DXS"/>
    <property type="match status" value="1"/>
</dbReference>
<accession>A0A1G7AVJ9</accession>
<evidence type="ECO:0000256" key="1">
    <source>
        <dbReference type="ARBA" id="ARBA00004980"/>
    </source>
</evidence>
<comment type="function">
    <text evidence="10 11">Catalyzes the acyloin condensation reaction between C atoms 2 and 3 of pyruvate and glyceraldehyde 3-phosphate to yield 1-deoxy-D-xylulose-5-phosphate (DXP).</text>
</comment>
<dbReference type="GO" id="GO:0005829">
    <property type="term" value="C:cytosol"/>
    <property type="evidence" value="ECO:0007669"/>
    <property type="project" value="TreeGrafter"/>
</dbReference>
<feature type="binding site" evidence="11">
    <location>
        <begin position="147"/>
        <end position="148"/>
    </location>
    <ligand>
        <name>thiamine diphosphate</name>
        <dbReference type="ChEBI" id="CHEBI:58937"/>
    </ligand>
</feature>
<dbReference type="EC" id="2.2.1.7" evidence="11"/>
<evidence type="ECO:0000256" key="4">
    <source>
        <dbReference type="ARBA" id="ARBA00022679"/>
    </source>
</evidence>
<feature type="binding site" evidence="11">
    <location>
        <position position="286"/>
    </location>
    <ligand>
        <name>thiamine diphosphate</name>
        <dbReference type="ChEBI" id="CHEBI:58937"/>
    </ligand>
</feature>
<protein>
    <recommendedName>
        <fullName evidence="11">1-deoxy-D-xylulose-5-phosphate synthase</fullName>
        <ecNumber evidence="11">2.2.1.7</ecNumber>
    </recommendedName>
    <alternativeName>
        <fullName evidence="11">1-deoxyxylulose-5-phosphate synthase</fullName>
        <shortName evidence="11">DXP synthase</shortName>
        <shortName evidence="11">DXPS</shortName>
    </alternativeName>
</protein>
<dbReference type="Gene3D" id="3.40.50.970">
    <property type="match status" value="2"/>
</dbReference>
<dbReference type="GO" id="GO:0019288">
    <property type="term" value="P:isopentenyl diphosphate biosynthetic process, methylerythritol 4-phosphate pathway"/>
    <property type="evidence" value="ECO:0007669"/>
    <property type="project" value="TreeGrafter"/>
</dbReference>
<evidence type="ECO:0000256" key="9">
    <source>
        <dbReference type="ARBA" id="ARBA00023229"/>
    </source>
</evidence>
<evidence type="ECO:0000256" key="6">
    <source>
        <dbReference type="ARBA" id="ARBA00022842"/>
    </source>
</evidence>
<dbReference type="InterPro" id="IPR029061">
    <property type="entry name" value="THDP-binding"/>
</dbReference>
<comment type="pathway">
    <text evidence="1 11">Metabolic intermediate biosynthesis; 1-deoxy-D-xylulose 5-phosphate biosynthesis; 1-deoxy-D-xylulose 5-phosphate from D-glyceraldehyde 3-phosphate and pyruvate: step 1/1.</text>
</comment>
<evidence type="ECO:0000256" key="2">
    <source>
        <dbReference type="ARBA" id="ARBA00011081"/>
    </source>
</evidence>
<dbReference type="GO" id="GO:0030976">
    <property type="term" value="F:thiamine pyrophosphate binding"/>
    <property type="evidence" value="ECO:0007669"/>
    <property type="project" value="UniProtKB-UniRule"/>
</dbReference>
<evidence type="ECO:0000259" key="12">
    <source>
        <dbReference type="SMART" id="SM00861"/>
    </source>
</evidence>
<dbReference type="SUPFAM" id="SSF52518">
    <property type="entry name" value="Thiamin diphosphate-binding fold (THDP-binding)"/>
    <property type="match status" value="2"/>
</dbReference>